<comment type="cofactor">
    <cofactor evidence="1">
        <name>pyridoxal 5'-phosphate</name>
        <dbReference type="ChEBI" id="CHEBI:597326"/>
    </cofactor>
</comment>
<dbReference type="Pfam" id="PF01053">
    <property type="entry name" value="Cys_Met_Meta_PP"/>
    <property type="match status" value="1"/>
</dbReference>
<dbReference type="PANTHER" id="PTHR43797">
    <property type="entry name" value="HOMOCYSTEINE/CYSTEINE SYNTHASE"/>
    <property type="match status" value="1"/>
</dbReference>
<protein>
    <submittedName>
        <fullName evidence="5">Cys/Met metabolism, pyridoxal phosphate-dependent enzyme</fullName>
    </submittedName>
</protein>
<evidence type="ECO:0000256" key="4">
    <source>
        <dbReference type="ARBA" id="ARBA00022898"/>
    </source>
</evidence>
<dbReference type="AlphaFoldDB" id="K1TPJ0"/>
<dbReference type="SUPFAM" id="SSF53383">
    <property type="entry name" value="PLP-dependent transferases"/>
    <property type="match status" value="1"/>
</dbReference>
<dbReference type="EMBL" id="AJWZ01005936">
    <property type="protein sequence ID" value="EKC61196.1"/>
    <property type="molecule type" value="Genomic_DNA"/>
</dbReference>
<dbReference type="GO" id="GO:0003961">
    <property type="term" value="F:O-acetylhomoserine aminocarboxypropyltransferase activity"/>
    <property type="evidence" value="ECO:0007669"/>
    <property type="project" value="TreeGrafter"/>
</dbReference>
<dbReference type="InterPro" id="IPR015422">
    <property type="entry name" value="PyrdxlP-dep_Trfase_small"/>
</dbReference>
<dbReference type="GO" id="GO:0005737">
    <property type="term" value="C:cytoplasm"/>
    <property type="evidence" value="ECO:0007669"/>
    <property type="project" value="TreeGrafter"/>
</dbReference>
<evidence type="ECO:0000256" key="1">
    <source>
        <dbReference type="ARBA" id="ARBA00001933"/>
    </source>
</evidence>
<dbReference type="InterPro" id="IPR015424">
    <property type="entry name" value="PyrdxlP-dep_Trfase"/>
</dbReference>
<feature type="non-terminal residue" evidence="5">
    <location>
        <position position="1"/>
    </location>
</feature>
<dbReference type="InterPro" id="IPR000277">
    <property type="entry name" value="Cys/Met-Metab_PyrdxlP-dep_enz"/>
</dbReference>
<organism evidence="5">
    <name type="scientific">human gut metagenome</name>
    <dbReference type="NCBI Taxonomy" id="408170"/>
    <lineage>
        <taxon>unclassified sequences</taxon>
        <taxon>metagenomes</taxon>
        <taxon>organismal metagenomes</taxon>
    </lineage>
</organism>
<comment type="similarity">
    <text evidence="2">Belongs to the trans-sulfuration enzymes family.</text>
</comment>
<proteinExistence type="inferred from homology"/>
<comment type="caution">
    <text evidence="5">The sequence shown here is derived from an EMBL/GenBank/DDBJ whole genome shotgun (WGS) entry which is preliminary data.</text>
</comment>
<evidence type="ECO:0000313" key="5">
    <source>
        <dbReference type="EMBL" id="EKC61196.1"/>
    </source>
</evidence>
<dbReference type="Gene3D" id="3.90.1150.10">
    <property type="entry name" value="Aspartate Aminotransferase, domain 1"/>
    <property type="match status" value="1"/>
</dbReference>
<dbReference type="PANTHER" id="PTHR43797:SF2">
    <property type="entry name" value="HOMOCYSTEINE_CYSTEINE SYNTHASE"/>
    <property type="match status" value="1"/>
</dbReference>
<evidence type="ECO:0000256" key="2">
    <source>
        <dbReference type="ARBA" id="ARBA00009077"/>
    </source>
</evidence>
<dbReference type="InterPro" id="IPR006235">
    <property type="entry name" value="OAc-hSer/O-AcSer_sulfhydrylase"/>
</dbReference>
<gene>
    <name evidence="5" type="ORF">OBE_08602</name>
</gene>
<dbReference type="GO" id="GO:0004124">
    <property type="term" value="F:cysteine synthase activity"/>
    <property type="evidence" value="ECO:0007669"/>
    <property type="project" value="TreeGrafter"/>
</dbReference>
<name>K1TPJ0_9ZZZZ</name>
<dbReference type="GO" id="GO:0019346">
    <property type="term" value="P:transsulfuration"/>
    <property type="evidence" value="ECO:0007669"/>
    <property type="project" value="InterPro"/>
</dbReference>
<evidence type="ECO:0000256" key="3">
    <source>
        <dbReference type="ARBA" id="ARBA00022679"/>
    </source>
</evidence>
<keyword evidence="4" id="KW-0663">Pyridoxal phosphate</keyword>
<dbReference type="GO" id="GO:0071269">
    <property type="term" value="P:L-homocysteine biosynthetic process"/>
    <property type="evidence" value="ECO:0007669"/>
    <property type="project" value="TreeGrafter"/>
</dbReference>
<accession>K1TPJ0</accession>
<keyword evidence="3" id="KW-0808">Transferase</keyword>
<dbReference type="GO" id="GO:0006535">
    <property type="term" value="P:cysteine biosynthetic process from serine"/>
    <property type="evidence" value="ECO:0007669"/>
    <property type="project" value="TreeGrafter"/>
</dbReference>
<dbReference type="GO" id="GO:0030170">
    <property type="term" value="F:pyridoxal phosphate binding"/>
    <property type="evidence" value="ECO:0007669"/>
    <property type="project" value="InterPro"/>
</dbReference>
<sequence length="72" mass="7996">KRFIDSLVAFSLLANVADAKSLVIHPASTTHSQLSEKELLKQNIKPNTIRLSIGIEHIDDIINDLSQAFDKI</sequence>
<reference evidence="5" key="1">
    <citation type="journal article" date="2013" name="Environ. Microbiol.">
        <title>Microbiota from the distal guts of lean and obese adolescents exhibit partial functional redundancy besides clear differences in community structure.</title>
        <authorList>
            <person name="Ferrer M."/>
            <person name="Ruiz A."/>
            <person name="Lanza F."/>
            <person name="Haange S.B."/>
            <person name="Oberbach A."/>
            <person name="Till H."/>
            <person name="Bargiela R."/>
            <person name="Campoy C."/>
            <person name="Segura M.T."/>
            <person name="Richter M."/>
            <person name="von Bergen M."/>
            <person name="Seifert J."/>
            <person name="Suarez A."/>
        </authorList>
    </citation>
    <scope>NUCLEOTIDE SEQUENCE</scope>
</reference>